<dbReference type="GO" id="GO:0006281">
    <property type="term" value="P:DNA repair"/>
    <property type="evidence" value="ECO:0007669"/>
    <property type="project" value="UniProtKB-UniRule"/>
</dbReference>
<dbReference type="PIRSF" id="PIRSF002070">
    <property type="entry name" value="SSB"/>
    <property type="match status" value="1"/>
</dbReference>
<feature type="short sequence motif" description="Important for interaction with partner proteins" evidence="2">
    <location>
        <begin position="157"/>
        <end position="162"/>
    </location>
</feature>
<dbReference type="GO" id="GO:0009295">
    <property type="term" value="C:nucleoid"/>
    <property type="evidence" value="ECO:0007669"/>
    <property type="project" value="TreeGrafter"/>
</dbReference>
<comment type="function">
    <text evidence="2">Plays an important role in DNA replication, recombination and repair. Binds to ssDNA and to an array of partner proteins to recruit them to their sites of action during DNA metabolism.</text>
</comment>
<dbReference type="Proteomes" id="UP000253934">
    <property type="component" value="Unassembled WGS sequence"/>
</dbReference>
<dbReference type="Gene3D" id="2.40.50.140">
    <property type="entry name" value="Nucleic acid-binding proteins"/>
    <property type="match status" value="1"/>
</dbReference>
<feature type="compositionally biased region" description="Polar residues" evidence="4">
    <location>
        <begin position="141"/>
        <end position="154"/>
    </location>
</feature>
<comment type="caution">
    <text evidence="5">The sequence shown here is derived from an EMBL/GenBank/DDBJ whole genome shotgun (WGS) entry which is preliminary data.</text>
</comment>
<dbReference type="SUPFAM" id="SSF50249">
    <property type="entry name" value="Nucleic acid-binding proteins"/>
    <property type="match status" value="1"/>
</dbReference>
<dbReference type="NCBIfam" id="TIGR00621">
    <property type="entry name" value="ssb"/>
    <property type="match status" value="1"/>
</dbReference>
<dbReference type="EMBL" id="QOVW01000066">
    <property type="protein sequence ID" value="RDB36133.1"/>
    <property type="molecule type" value="Genomic_DNA"/>
</dbReference>
<comment type="caution">
    <text evidence="2">Lacks conserved residue(s) required for the propagation of feature annotation.</text>
</comment>
<name>A0A369KWM8_9BACT</name>
<dbReference type="PANTHER" id="PTHR10302">
    <property type="entry name" value="SINGLE-STRANDED DNA-BINDING PROTEIN"/>
    <property type="match status" value="1"/>
</dbReference>
<keyword evidence="1 2" id="KW-0238">DNA-binding</keyword>
<dbReference type="GO" id="GO:0006310">
    <property type="term" value="P:DNA recombination"/>
    <property type="evidence" value="ECO:0007669"/>
    <property type="project" value="UniProtKB-UniRule"/>
</dbReference>
<organism evidence="5 6">
    <name type="scientific">Spirobacillus cienkowskii</name>
    <dbReference type="NCBI Taxonomy" id="495820"/>
    <lineage>
        <taxon>Bacteria</taxon>
        <taxon>Pseudomonadati</taxon>
        <taxon>Bdellovibrionota</taxon>
        <taxon>Oligoflexia</taxon>
        <taxon>Silvanigrellales</taxon>
        <taxon>Spirobacillus</taxon>
    </lineage>
</organism>
<dbReference type="HAMAP" id="MF_00984">
    <property type="entry name" value="SSB"/>
    <property type="match status" value="1"/>
</dbReference>
<evidence type="ECO:0000256" key="3">
    <source>
        <dbReference type="PIRNR" id="PIRNR002070"/>
    </source>
</evidence>
<dbReference type="AlphaFoldDB" id="A0A369KWM8"/>
<feature type="region of interest" description="Disordered" evidence="4">
    <location>
        <begin position="111"/>
        <end position="162"/>
    </location>
</feature>
<proteinExistence type="inferred from homology"/>
<gene>
    <name evidence="5" type="ORF">DCC88_06525</name>
</gene>
<keyword evidence="2" id="KW-0227">DNA damage</keyword>
<evidence type="ECO:0000313" key="5">
    <source>
        <dbReference type="EMBL" id="RDB36133.1"/>
    </source>
</evidence>
<evidence type="ECO:0000256" key="4">
    <source>
        <dbReference type="SAM" id="MobiDB-lite"/>
    </source>
</evidence>
<keyword evidence="2" id="KW-0234">DNA repair</keyword>
<evidence type="ECO:0000256" key="1">
    <source>
        <dbReference type="ARBA" id="ARBA00023125"/>
    </source>
</evidence>
<dbReference type="PROSITE" id="PS50935">
    <property type="entry name" value="SSB"/>
    <property type="match status" value="1"/>
</dbReference>
<dbReference type="GO" id="GO:0003697">
    <property type="term" value="F:single-stranded DNA binding"/>
    <property type="evidence" value="ECO:0007669"/>
    <property type="project" value="UniProtKB-UniRule"/>
</dbReference>
<dbReference type="GO" id="GO:0006260">
    <property type="term" value="P:DNA replication"/>
    <property type="evidence" value="ECO:0007669"/>
    <property type="project" value="UniProtKB-UniRule"/>
</dbReference>
<evidence type="ECO:0000313" key="6">
    <source>
        <dbReference type="Proteomes" id="UP000253934"/>
    </source>
</evidence>
<dbReference type="Pfam" id="PF00436">
    <property type="entry name" value="SSB"/>
    <property type="match status" value="1"/>
</dbReference>
<reference evidence="5" key="1">
    <citation type="submission" date="2018-04" db="EMBL/GenBank/DDBJ databases">
        <title>Draft genome sequence of the Candidatus Spirobacillus cienkowskii, a pathogen of freshwater Daphnia species, reconstructed from hemolymph metagenomic reads.</title>
        <authorList>
            <person name="Bresciani L."/>
            <person name="Lemos L.N."/>
            <person name="Wale N."/>
            <person name="Lin J.Y."/>
            <person name="Fernandes G.R."/>
            <person name="Duffy M.A."/>
            <person name="Rodrigues J.M."/>
        </authorList>
    </citation>
    <scope>NUCLEOTIDE SEQUENCE [LARGE SCALE GENOMIC DNA]</scope>
    <source>
        <strain evidence="5">Binning01</strain>
    </source>
</reference>
<keyword evidence="2" id="KW-0233">DNA recombination</keyword>
<comment type="subunit">
    <text evidence="2">Homotetramer.</text>
</comment>
<sequence length="162" mass="18256">MSGINKVILVGRLGQEPELRSTPSGQQVCSLSIATSETWVKDGNKEEKTEWHRVVLWGRQAELAHKYLKKGRLVYIEGKLQTRSWQDQQGQKRYITEIVGNSMQFLESMNPGAQRDNSEIPAIHDNDAPYYTGPGGYDSPVRTSASPTFNNTSRPMDDDIPF</sequence>
<dbReference type="InterPro" id="IPR000424">
    <property type="entry name" value="Primosome_PriB/ssb"/>
</dbReference>
<evidence type="ECO:0000256" key="2">
    <source>
        <dbReference type="HAMAP-Rule" id="MF_00984"/>
    </source>
</evidence>
<protein>
    <recommendedName>
        <fullName evidence="2 3">Single-stranded DNA-binding protein</fullName>
        <shortName evidence="2">SSB</shortName>
    </recommendedName>
</protein>
<dbReference type="InterPro" id="IPR011344">
    <property type="entry name" value="ssDNA-bd"/>
</dbReference>
<dbReference type="PANTHER" id="PTHR10302:SF27">
    <property type="entry name" value="SINGLE-STRANDED DNA-BINDING PROTEIN"/>
    <property type="match status" value="1"/>
</dbReference>
<feature type="compositionally biased region" description="Basic and acidic residues" evidence="4">
    <location>
        <begin position="116"/>
        <end position="127"/>
    </location>
</feature>
<dbReference type="InterPro" id="IPR012340">
    <property type="entry name" value="NA-bd_OB-fold"/>
</dbReference>
<keyword evidence="6" id="KW-1185">Reference proteome</keyword>
<dbReference type="CDD" id="cd04496">
    <property type="entry name" value="SSB_OBF"/>
    <property type="match status" value="1"/>
</dbReference>
<accession>A0A369KWM8</accession>
<keyword evidence="2" id="KW-0235">DNA replication</keyword>